<dbReference type="EC" id="1.3.1.106" evidence="4"/>
<dbReference type="GO" id="GO:0009236">
    <property type="term" value="P:cobalamin biosynthetic process"/>
    <property type="evidence" value="ECO:0007669"/>
    <property type="project" value="UniProtKB-KW"/>
</dbReference>
<comment type="pathway">
    <text evidence="1">Cofactor biosynthesis; adenosylcobalamin biosynthesis.</text>
</comment>
<gene>
    <name evidence="4" type="ORF">ILP92_12220</name>
</gene>
<keyword evidence="5" id="KW-1185">Reference proteome</keyword>
<dbReference type="EMBL" id="JAEKPD010000010">
    <property type="protein sequence ID" value="MBJ3763512.1"/>
    <property type="molecule type" value="Genomic_DNA"/>
</dbReference>
<dbReference type="NCBIfam" id="NF005968">
    <property type="entry name" value="PRK08057.1-2"/>
    <property type="match status" value="1"/>
</dbReference>
<evidence type="ECO:0000256" key="2">
    <source>
        <dbReference type="ARBA" id="ARBA00022573"/>
    </source>
</evidence>
<proteinExistence type="predicted"/>
<dbReference type="PANTHER" id="PTHR36925">
    <property type="entry name" value="COBALT-PRECORRIN-6A REDUCTASE"/>
    <property type="match status" value="1"/>
</dbReference>
<dbReference type="InterPro" id="IPR003723">
    <property type="entry name" value="Precorrin-6x_reduct"/>
</dbReference>
<comment type="caution">
    <text evidence="4">The sequence shown here is derived from an EMBL/GenBank/DDBJ whole genome shotgun (WGS) entry which is preliminary data.</text>
</comment>
<protein>
    <submittedName>
        <fullName evidence="4">Cobalt-precorrin-6A reductase</fullName>
        <ecNumber evidence="4">1.3.1.106</ecNumber>
    </submittedName>
</protein>
<reference evidence="4" key="1">
    <citation type="submission" date="2020-12" db="EMBL/GenBank/DDBJ databases">
        <title>Bacterial taxonomy.</title>
        <authorList>
            <person name="Pan X."/>
        </authorList>
    </citation>
    <scope>NUCLEOTIDE SEQUENCE</scope>
    <source>
        <strain evidence="4">KCTC 52957</strain>
    </source>
</reference>
<dbReference type="Proteomes" id="UP000642488">
    <property type="component" value="Unassembled WGS sequence"/>
</dbReference>
<accession>A0A934II76</accession>
<sequence length="244" mass="26766">MRLLLLAGTTEARQLASALGGRQDFRVTASLAGATRAPQPLGVPTRIGGFGGREGFAEYLRHERIGAVLDATHPFAASISHRSSEVCAELDVPYAQILRPSWRPLDGDRWEFLNDETDATRFIEADATVFLATGRQTLDRFAPLADRTIYARQIDSAPDSFPFPNGGWVIGRPPFTVDDEVRLFERLGVDWLVVKNAGGSASRSKLDAARLLGIRVAMIRRPMQPDALKLETVAAAITWARRLA</sequence>
<dbReference type="PANTHER" id="PTHR36925:SF1">
    <property type="entry name" value="COBALT-PRECORRIN-6A REDUCTASE"/>
    <property type="match status" value="1"/>
</dbReference>
<keyword evidence="3 4" id="KW-0560">Oxidoreductase</keyword>
<dbReference type="PROSITE" id="PS51014">
    <property type="entry name" value="COBK_CBIJ"/>
    <property type="match status" value="1"/>
</dbReference>
<dbReference type="Pfam" id="PF02571">
    <property type="entry name" value="CbiJ"/>
    <property type="match status" value="1"/>
</dbReference>
<evidence type="ECO:0000313" key="5">
    <source>
        <dbReference type="Proteomes" id="UP000642488"/>
    </source>
</evidence>
<dbReference type="GO" id="GO:0016994">
    <property type="term" value="F:precorrin-6A reductase activity"/>
    <property type="evidence" value="ECO:0007669"/>
    <property type="project" value="InterPro"/>
</dbReference>
<evidence type="ECO:0000256" key="1">
    <source>
        <dbReference type="ARBA" id="ARBA00004953"/>
    </source>
</evidence>
<evidence type="ECO:0000313" key="4">
    <source>
        <dbReference type="EMBL" id="MBJ3763512.1"/>
    </source>
</evidence>
<dbReference type="AlphaFoldDB" id="A0A934II76"/>
<keyword evidence="2" id="KW-0169">Cobalamin biosynthesis</keyword>
<evidence type="ECO:0000256" key="3">
    <source>
        <dbReference type="ARBA" id="ARBA00023002"/>
    </source>
</evidence>
<name>A0A934II76_9RHOB</name>
<organism evidence="4 5">
    <name type="scientific">Palleronia pontilimi</name>
    <dbReference type="NCBI Taxonomy" id="1964209"/>
    <lineage>
        <taxon>Bacteria</taxon>
        <taxon>Pseudomonadati</taxon>
        <taxon>Pseudomonadota</taxon>
        <taxon>Alphaproteobacteria</taxon>
        <taxon>Rhodobacterales</taxon>
        <taxon>Roseobacteraceae</taxon>
        <taxon>Palleronia</taxon>
    </lineage>
</organism>